<dbReference type="EMBL" id="KK852819">
    <property type="protein sequence ID" value="KDR15611.1"/>
    <property type="molecule type" value="Genomic_DNA"/>
</dbReference>
<dbReference type="AlphaFoldDB" id="A0A067QYZ4"/>
<evidence type="ECO:0000313" key="2">
    <source>
        <dbReference type="EMBL" id="KDR15611.1"/>
    </source>
</evidence>
<accession>A0A067QYZ4</accession>
<gene>
    <name evidence="2" type="ORF">L798_09424</name>
</gene>
<dbReference type="Proteomes" id="UP000027135">
    <property type="component" value="Unassembled WGS sequence"/>
</dbReference>
<keyword evidence="3" id="KW-1185">Reference proteome</keyword>
<dbReference type="InParanoid" id="A0A067QYZ4"/>
<protein>
    <submittedName>
        <fullName evidence="2">Uncharacterized protein</fullName>
    </submittedName>
</protein>
<reference evidence="2 3" key="1">
    <citation type="journal article" date="2014" name="Nat. Commun.">
        <title>Molecular traces of alternative social organization in a termite genome.</title>
        <authorList>
            <person name="Terrapon N."/>
            <person name="Li C."/>
            <person name="Robertson H.M."/>
            <person name="Ji L."/>
            <person name="Meng X."/>
            <person name="Booth W."/>
            <person name="Chen Z."/>
            <person name="Childers C.P."/>
            <person name="Glastad K.M."/>
            <person name="Gokhale K."/>
            <person name="Gowin J."/>
            <person name="Gronenberg W."/>
            <person name="Hermansen R.A."/>
            <person name="Hu H."/>
            <person name="Hunt B.G."/>
            <person name="Huylmans A.K."/>
            <person name="Khalil S.M."/>
            <person name="Mitchell R.D."/>
            <person name="Munoz-Torres M.C."/>
            <person name="Mustard J.A."/>
            <person name="Pan H."/>
            <person name="Reese J.T."/>
            <person name="Scharf M.E."/>
            <person name="Sun F."/>
            <person name="Vogel H."/>
            <person name="Xiao J."/>
            <person name="Yang W."/>
            <person name="Yang Z."/>
            <person name="Yang Z."/>
            <person name="Zhou J."/>
            <person name="Zhu J."/>
            <person name="Brent C.S."/>
            <person name="Elsik C.G."/>
            <person name="Goodisman M.A."/>
            <person name="Liberles D.A."/>
            <person name="Roe R.M."/>
            <person name="Vargo E.L."/>
            <person name="Vilcinskas A."/>
            <person name="Wang J."/>
            <person name="Bornberg-Bauer E."/>
            <person name="Korb J."/>
            <person name="Zhang G."/>
            <person name="Liebig J."/>
        </authorList>
    </citation>
    <scope>NUCLEOTIDE SEQUENCE [LARGE SCALE GENOMIC DNA]</scope>
    <source>
        <tissue evidence="2">Whole organism</tissue>
    </source>
</reference>
<sequence>MVRPQVADGGTGPPDTTDSCHQSRKAAKGLSVHQLGRRVQLWKCVKLGSSGLEYGPVAGYRGQGTTLYCQRVTTVWAVVSDRRLPTFQRSLLSLPSGQSPTHAHTRPRT</sequence>
<evidence type="ECO:0000313" key="3">
    <source>
        <dbReference type="Proteomes" id="UP000027135"/>
    </source>
</evidence>
<evidence type="ECO:0000256" key="1">
    <source>
        <dbReference type="SAM" id="MobiDB-lite"/>
    </source>
</evidence>
<organism evidence="2 3">
    <name type="scientific">Zootermopsis nevadensis</name>
    <name type="common">Dampwood termite</name>
    <dbReference type="NCBI Taxonomy" id="136037"/>
    <lineage>
        <taxon>Eukaryota</taxon>
        <taxon>Metazoa</taxon>
        <taxon>Ecdysozoa</taxon>
        <taxon>Arthropoda</taxon>
        <taxon>Hexapoda</taxon>
        <taxon>Insecta</taxon>
        <taxon>Pterygota</taxon>
        <taxon>Neoptera</taxon>
        <taxon>Polyneoptera</taxon>
        <taxon>Dictyoptera</taxon>
        <taxon>Blattodea</taxon>
        <taxon>Blattoidea</taxon>
        <taxon>Termitoidae</taxon>
        <taxon>Termopsidae</taxon>
        <taxon>Zootermopsis</taxon>
    </lineage>
</organism>
<proteinExistence type="predicted"/>
<feature type="region of interest" description="Disordered" evidence="1">
    <location>
        <begin position="1"/>
        <end position="31"/>
    </location>
</feature>
<name>A0A067QYZ4_ZOONE</name>